<accession>A0AAN7GY11</accession>
<reference evidence="2" key="2">
    <citation type="submission" date="2023-05" db="EMBL/GenBank/DDBJ databases">
        <authorList>
            <consortium name="Lawrence Berkeley National Laboratory"/>
            <person name="Steindorff A."/>
            <person name="Hensen N."/>
            <person name="Bonometti L."/>
            <person name="Westerberg I."/>
            <person name="Brannstrom I.O."/>
            <person name="Guillou S."/>
            <person name="Cros-Aarteil S."/>
            <person name="Calhoun S."/>
            <person name="Haridas S."/>
            <person name="Kuo A."/>
            <person name="Mondo S."/>
            <person name="Pangilinan J."/>
            <person name="Riley R."/>
            <person name="Labutti K."/>
            <person name="Andreopoulos B."/>
            <person name="Lipzen A."/>
            <person name="Chen C."/>
            <person name="Yanf M."/>
            <person name="Daum C."/>
            <person name="Ng V."/>
            <person name="Clum A."/>
            <person name="Ohm R."/>
            <person name="Martin F."/>
            <person name="Silar P."/>
            <person name="Natvig D."/>
            <person name="Lalanne C."/>
            <person name="Gautier V."/>
            <person name="Ament-Velasquez S.L."/>
            <person name="Kruys A."/>
            <person name="Hutchinson M.I."/>
            <person name="Powell A.J."/>
            <person name="Barry K."/>
            <person name="Miller A.N."/>
            <person name="Grigoriev I.V."/>
            <person name="Debuchy R."/>
            <person name="Gladieux P."/>
            <person name="Thoren M.H."/>
            <person name="Johannesson H."/>
        </authorList>
    </citation>
    <scope>NUCLEOTIDE SEQUENCE</scope>
    <source>
        <strain evidence="2">CBS 990.96</strain>
    </source>
</reference>
<protein>
    <submittedName>
        <fullName evidence="2">Uncharacterized protein</fullName>
    </submittedName>
</protein>
<feature type="compositionally biased region" description="Polar residues" evidence="1">
    <location>
        <begin position="606"/>
        <end position="616"/>
    </location>
</feature>
<dbReference type="Proteomes" id="UP001301958">
    <property type="component" value="Unassembled WGS sequence"/>
</dbReference>
<evidence type="ECO:0000313" key="2">
    <source>
        <dbReference type="EMBL" id="KAK4226743.1"/>
    </source>
</evidence>
<sequence>MSSQGQPQLPNILDNKAMDPDDSYLISRLCSQCLRFLQLALRLLRRVDNSQDEKGRQNFQDPAILNQLYRSYDSLLLWDDAYQITASAAPLDWLLEGNPDAKEATIRILHDLAHILITRLFPALSHLRSTISTPGLDEIEVRLRESIAQASQSLSAGFSFDIVADASTPTAELIQSQNSTEETAEDISAIVGLLMDLEPLYNTTSLYSASQAPTSPSLPTLVPSNRSPAKTSEGHKPAEIVKPSDTASSGHPFLSHSHNTQALPNVSTSAAPRRNPSTFRPPGEVPVITRPSTEMRLRKDPVHLANGCFTVLVNNQSLIATVYKVNEYSYLRHATAEKMRLKIHPVPASRQAPIFTPLGVRTPSHWTSLTYTIPTLDIDNLSLHIQLLDEPKWAEIHPQADLIFGTKWLEKLEQAEHSNKPDQAAKPDELPVVLLGRNKDGEIRIPCNAKVSSTSSHSFITHELVKELGSMFNQSPRFESIGYSYAARIKLQSQGTELHTGHVLVDNQVCSREGAKLVFSKESAELIKAVDEKYKGRLVSIEMGLPRLRTRRLGGFDYNMFSIPSDWPSTNIFSDLTKSPNPATFTPYSDPFSRSPYVSHSSITDITPSLQSTTNPRHSHSISSDWSSTKETSTTPYTDSSSISSP</sequence>
<feature type="region of interest" description="Disordered" evidence="1">
    <location>
        <begin position="606"/>
        <end position="646"/>
    </location>
</feature>
<dbReference type="EMBL" id="MU865343">
    <property type="protein sequence ID" value="KAK4226743.1"/>
    <property type="molecule type" value="Genomic_DNA"/>
</dbReference>
<feature type="compositionally biased region" description="Low complexity" evidence="1">
    <location>
        <begin position="213"/>
        <end position="224"/>
    </location>
</feature>
<dbReference type="AlphaFoldDB" id="A0AAN7GY11"/>
<name>A0AAN7GY11_9PEZI</name>
<keyword evidence="3" id="KW-1185">Reference proteome</keyword>
<gene>
    <name evidence="2" type="ORF">QBC38DRAFT_219214</name>
</gene>
<feature type="region of interest" description="Disordered" evidence="1">
    <location>
        <begin position="208"/>
        <end position="288"/>
    </location>
</feature>
<organism evidence="2 3">
    <name type="scientific">Podospora fimiseda</name>
    <dbReference type="NCBI Taxonomy" id="252190"/>
    <lineage>
        <taxon>Eukaryota</taxon>
        <taxon>Fungi</taxon>
        <taxon>Dikarya</taxon>
        <taxon>Ascomycota</taxon>
        <taxon>Pezizomycotina</taxon>
        <taxon>Sordariomycetes</taxon>
        <taxon>Sordariomycetidae</taxon>
        <taxon>Sordariales</taxon>
        <taxon>Podosporaceae</taxon>
        <taxon>Podospora</taxon>
    </lineage>
</organism>
<feature type="compositionally biased region" description="Polar residues" evidence="1">
    <location>
        <begin position="629"/>
        <end position="646"/>
    </location>
</feature>
<evidence type="ECO:0000256" key="1">
    <source>
        <dbReference type="SAM" id="MobiDB-lite"/>
    </source>
</evidence>
<evidence type="ECO:0000313" key="3">
    <source>
        <dbReference type="Proteomes" id="UP001301958"/>
    </source>
</evidence>
<reference evidence="2" key="1">
    <citation type="journal article" date="2023" name="Mol. Phylogenet. Evol.">
        <title>Genome-scale phylogeny and comparative genomics of the fungal order Sordariales.</title>
        <authorList>
            <person name="Hensen N."/>
            <person name="Bonometti L."/>
            <person name="Westerberg I."/>
            <person name="Brannstrom I.O."/>
            <person name="Guillou S."/>
            <person name="Cros-Aarteil S."/>
            <person name="Calhoun S."/>
            <person name="Haridas S."/>
            <person name="Kuo A."/>
            <person name="Mondo S."/>
            <person name="Pangilinan J."/>
            <person name="Riley R."/>
            <person name="LaButti K."/>
            <person name="Andreopoulos B."/>
            <person name="Lipzen A."/>
            <person name="Chen C."/>
            <person name="Yan M."/>
            <person name="Daum C."/>
            <person name="Ng V."/>
            <person name="Clum A."/>
            <person name="Steindorff A."/>
            <person name="Ohm R.A."/>
            <person name="Martin F."/>
            <person name="Silar P."/>
            <person name="Natvig D.O."/>
            <person name="Lalanne C."/>
            <person name="Gautier V."/>
            <person name="Ament-Velasquez S.L."/>
            <person name="Kruys A."/>
            <person name="Hutchinson M.I."/>
            <person name="Powell A.J."/>
            <person name="Barry K."/>
            <person name="Miller A.N."/>
            <person name="Grigoriev I.V."/>
            <person name="Debuchy R."/>
            <person name="Gladieux P."/>
            <person name="Hiltunen Thoren M."/>
            <person name="Johannesson H."/>
        </authorList>
    </citation>
    <scope>NUCLEOTIDE SEQUENCE</scope>
    <source>
        <strain evidence="2">CBS 990.96</strain>
    </source>
</reference>
<comment type="caution">
    <text evidence="2">The sequence shown here is derived from an EMBL/GenBank/DDBJ whole genome shotgun (WGS) entry which is preliminary data.</text>
</comment>
<proteinExistence type="predicted"/>
<feature type="compositionally biased region" description="Polar residues" evidence="1">
    <location>
        <begin position="256"/>
        <end position="278"/>
    </location>
</feature>